<feature type="chain" id="PRO_5045974942" evidence="2">
    <location>
        <begin position="24"/>
        <end position="1328"/>
    </location>
</feature>
<dbReference type="SUPFAM" id="SSF52129">
    <property type="entry name" value="Caspase-like"/>
    <property type="match status" value="1"/>
</dbReference>
<evidence type="ECO:0000256" key="2">
    <source>
        <dbReference type="SAM" id="SignalP"/>
    </source>
</evidence>
<dbReference type="RefSeq" id="WP_243519002.1">
    <property type="nucleotide sequence ID" value="NZ_CP094534.1"/>
</dbReference>
<evidence type="ECO:0000313" key="5">
    <source>
        <dbReference type="Proteomes" id="UP000831390"/>
    </source>
</evidence>
<feature type="signal peptide" evidence="2">
    <location>
        <begin position="1"/>
        <end position="23"/>
    </location>
</feature>
<protein>
    <submittedName>
        <fullName evidence="4">Type IX secretion system sortase PorU</fullName>
    </submittedName>
</protein>
<organism evidence="4 5">
    <name type="scientific">Hymenobacter monticola</name>
    <dbReference type="NCBI Taxonomy" id="1705399"/>
    <lineage>
        <taxon>Bacteria</taxon>
        <taxon>Pseudomonadati</taxon>
        <taxon>Bacteroidota</taxon>
        <taxon>Cytophagia</taxon>
        <taxon>Cytophagales</taxon>
        <taxon>Hymenobacteraceae</taxon>
        <taxon>Hymenobacter</taxon>
    </lineage>
</organism>
<reference evidence="4 5" key="1">
    <citation type="submission" date="2022-03" db="EMBL/GenBank/DDBJ databases">
        <title>Hymenobactersp. isolated from the air.</title>
        <authorList>
            <person name="Won M."/>
            <person name="Kwon S.-W."/>
        </authorList>
    </citation>
    <scope>NUCLEOTIDE SEQUENCE [LARGE SCALE GENOMIC DNA]</scope>
    <source>
        <strain evidence="4 5">KACC 22596</strain>
    </source>
</reference>
<dbReference type="NCBIfam" id="NF033707">
    <property type="entry name" value="T9SS_sortase"/>
    <property type="match status" value="1"/>
</dbReference>
<dbReference type="InterPro" id="IPR029031">
    <property type="entry name" value="Gingipain_N_sf"/>
</dbReference>
<name>A0ABY4B9R3_9BACT</name>
<proteinExistence type="predicted"/>
<evidence type="ECO:0000259" key="3">
    <source>
        <dbReference type="Pfam" id="PF01364"/>
    </source>
</evidence>
<dbReference type="Gene3D" id="3.40.50.10390">
    <property type="entry name" value="Gingipain r, domain 1"/>
    <property type="match status" value="1"/>
</dbReference>
<dbReference type="InterPro" id="IPR001769">
    <property type="entry name" value="Gingipain"/>
</dbReference>
<gene>
    <name evidence="4" type="primary">porU</name>
    <name evidence="4" type="ORF">MTP16_09790</name>
</gene>
<keyword evidence="5" id="KW-1185">Reference proteome</keyword>
<keyword evidence="1 2" id="KW-0732">Signal</keyword>
<evidence type="ECO:0000313" key="4">
    <source>
        <dbReference type="EMBL" id="UOE35914.1"/>
    </source>
</evidence>
<dbReference type="Pfam" id="PF01364">
    <property type="entry name" value="Peptidase_C25"/>
    <property type="match status" value="1"/>
</dbReference>
<evidence type="ECO:0000256" key="1">
    <source>
        <dbReference type="ARBA" id="ARBA00022729"/>
    </source>
</evidence>
<dbReference type="Gene3D" id="3.40.50.1460">
    <property type="match status" value="1"/>
</dbReference>
<dbReference type="EMBL" id="CP094534">
    <property type="protein sequence ID" value="UOE35914.1"/>
    <property type="molecule type" value="Genomic_DNA"/>
</dbReference>
<dbReference type="Gene3D" id="2.60.40.4070">
    <property type="match status" value="1"/>
</dbReference>
<sequence length="1328" mass="145264">MRLFFLFVAVAGMMVGAVAPARAQSGALVTTHGTIRWGGYTEVPSLRARKQRVPTFSEAKHGMDEQVGWYTLRLAGGAVSQGELTNLVYEPFSADDAKMFDASRLPAGPDPRLSTGTEMKRPVTRLSLRPVRRSPQTGQPERLVSFDYQYAPDNKTVAARSTGFHNYASSSVLQTGDWYKMGVGESGIYKLDKAALADMGLNTQTLNPRNLHIYGNAMGILPQPSSVRRPDDLEENNIMFVGDGSSTLDDGEYFLFYSPGPHTWEAQGGVFRHRNNIYTDTAYYFVTVNNAPGRRVAPAPAAAGAMPASITTFTYRDFVEHDLVNLLHSGRTWLGEGFRPGGQAQAFSFSNIPDLVANVPVKVTSSLVASSLSASTFQLTLNGAALGTETIQEISTQAFTPIAKQAVTTRQLALSNPGTELRVGLTYNSNDGSANGYLDYLEINAQRNLRLSDAQLEFRSLSNIGPNALNQYMLANSTGAVVWDVTNPRRPASYVLNGGSFVAPADTLREFVAFLPNGNLTKKPRKFGRVPNQNLHALASADLIIVTYPTFLGQAQRLADHRRTHDNLQAVVVTTAQIYNEYGSGGQDVTAIRDFVKQIYDRSPAGKQMELLLFGDASYDYKSDPYNPDKTDGVWPAWWRNRVPFRNDADFDKFNQNYVPTYESRESFAPFYGGVSYASDDFYVLLDDNEGEWPEGNSSELLDMGVGRLPVRQPKNQLADVTQAREMVDKLISYDSPQGYGKWRNRITLVSDDGEGDLFVSRGSEIVANGIQRNYPVYNVHKVYLDLYPQVALSAGQRSPNCERAINQSVEQGSLIVNYLGHGGPKGWADEQILTDASVMLLRNPNNFTFFTTGTCDFSYFDNPDFTSAGEKALTDNPTGGAIGLFTTTRVVDAGQNATLNEAYFNRVLQPINGKMPRIGTIVMMSKNDHHGVGPAYDLNDRNYTLLADPSMTLAYPEQTVVLDSVRQRVRGQWQSADTLQALARVRVHGKVLNGGALSTNFTGQAQVTIYDKPGTVMTLGDEINGPYGAADGPKPIVVQESVIYGGLANVVNGEFNLTFVVPKDINYNVGLGKASLYAYDPARRTDAHGYQLKLVGGADSSAPADDTPPEIRLFMDDESFAFGGLTAPNTTLLAFLTDDNGINTTGAGIGHDITATIDNDVNKQLVLNESYVSSLGDFRSGKVTNLFRGLATGPHSLRLKAWDTYNNSAEKEIQFVVATNEKLALDHVLNYPNPFANGTTFMFDHNQAGAEGGMLDVQVQIFTVAGRLVRTLTASVPSTKAHQDGISWNGRDDFDDQLARGVYVYRLSVRSATNGTASKFEKLVILN</sequence>
<dbReference type="Proteomes" id="UP000831390">
    <property type="component" value="Chromosome"/>
</dbReference>
<dbReference type="InterPro" id="IPR029030">
    <property type="entry name" value="Caspase-like_dom_sf"/>
</dbReference>
<accession>A0ABY4B9R3</accession>
<dbReference type="CDD" id="cd02258">
    <property type="entry name" value="Peptidase_C25_N"/>
    <property type="match status" value="1"/>
</dbReference>
<feature type="domain" description="Gingipain" evidence="3">
    <location>
        <begin position="544"/>
        <end position="954"/>
    </location>
</feature>